<dbReference type="PANTHER" id="PTHR31704:SF55">
    <property type="entry name" value="MYB_SANT-LIKE DNA-BINDING DOMAIN PROTEIN"/>
    <property type="match status" value="1"/>
</dbReference>
<keyword evidence="4" id="KW-1185">Reference proteome</keyword>
<sequence length="365" mass="42362">MIVLLFSSSLRLIPQLQGMIFLYFVYVDYPLPPPLRSTPYAVVSLLDSCTQGFKVLLNYSIKHHNLEISSKSVPSKSQETNNVFPPSSILIKAQASNEFKDAWYKAFTRIMPPKKDTEEWITWNNENTVKFCEVCIDYITKNGCGQLMRWQETEDLFIEKVGKQFNFKSLKNKYDSMKKDWRLWKIFKKGETGLGWNLTTGKLDCSHEWWDRKLKEKPDAKKYQKGVYPFLEEKWDHLFCDAVATRVGCVAPSLNLESVDKSINDIDETENENVVTGNRTISDVPKQNNKSTNTKKDDVGPPDIKQIMEIMNRIAANEDFQVSGDVWCHAMLMFRDTSNRDIFFEMPSDDARLAWLKFSHTRNTI</sequence>
<dbReference type="Proteomes" id="UP001157418">
    <property type="component" value="Unassembled WGS sequence"/>
</dbReference>
<evidence type="ECO:0000313" key="3">
    <source>
        <dbReference type="EMBL" id="CAH1451215.1"/>
    </source>
</evidence>
<evidence type="ECO:0000259" key="2">
    <source>
        <dbReference type="Pfam" id="PF12776"/>
    </source>
</evidence>
<reference evidence="3 4" key="1">
    <citation type="submission" date="2022-01" db="EMBL/GenBank/DDBJ databases">
        <authorList>
            <person name="Xiong W."/>
            <person name="Schranz E."/>
        </authorList>
    </citation>
    <scope>NUCLEOTIDE SEQUENCE [LARGE SCALE GENOMIC DNA]</scope>
</reference>
<comment type="caution">
    <text evidence="3">The sequence shown here is derived from an EMBL/GenBank/DDBJ whole genome shotgun (WGS) entry which is preliminary data.</text>
</comment>
<organism evidence="3 4">
    <name type="scientific">Lactuca virosa</name>
    <dbReference type="NCBI Taxonomy" id="75947"/>
    <lineage>
        <taxon>Eukaryota</taxon>
        <taxon>Viridiplantae</taxon>
        <taxon>Streptophyta</taxon>
        <taxon>Embryophyta</taxon>
        <taxon>Tracheophyta</taxon>
        <taxon>Spermatophyta</taxon>
        <taxon>Magnoliopsida</taxon>
        <taxon>eudicotyledons</taxon>
        <taxon>Gunneridae</taxon>
        <taxon>Pentapetalae</taxon>
        <taxon>asterids</taxon>
        <taxon>campanulids</taxon>
        <taxon>Asterales</taxon>
        <taxon>Asteraceae</taxon>
        <taxon>Cichorioideae</taxon>
        <taxon>Cichorieae</taxon>
        <taxon>Lactucinae</taxon>
        <taxon>Lactuca</taxon>
    </lineage>
</organism>
<feature type="compositionally biased region" description="Polar residues" evidence="1">
    <location>
        <begin position="280"/>
        <end position="292"/>
    </location>
</feature>
<evidence type="ECO:0000256" key="1">
    <source>
        <dbReference type="SAM" id="MobiDB-lite"/>
    </source>
</evidence>
<dbReference type="EMBL" id="CAKMRJ010005726">
    <property type="protein sequence ID" value="CAH1451215.1"/>
    <property type="molecule type" value="Genomic_DNA"/>
</dbReference>
<dbReference type="PANTHER" id="PTHR31704">
    <property type="entry name" value="MYB/SANT-LIKE DNA-BINDING DOMAIN PROTEIN-RELATED"/>
    <property type="match status" value="1"/>
</dbReference>
<feature type="region of interest" description="Disordered" evidence="1">
    <location>
        <begin position="280"/>
        <end position="302"/>
    </location>
</feature>
<protein>
    <recommendedName>
        <fullName evidence="2">Myb/SANT-like domain-containing protein</fullName>
    </recommendedName>
</protein>
<dbReference type="AlphaFoldDB" id="A0AAU9PNZ2"/>
<dbReference type="Pfam" id="PF12776">
    <property type="entry name" value="Myb_DNA-bind_3"/>
    <property type="match status" value="1"/>
</dbReference>
<feature type="domain" description="Myb/SANT-like" evidence="2">
    <location>
        <begin position="122"/>
        <end position="212"/>
    </location>
</feature>
<name>A0AAU9PNZ2_9ASTR</name>
<gene>
    <name evidence="3" type="ORF">LVIROSA_LOCUS36582</name>
</gene>
<evidence type="ECO:0000313" key="4">
    <source>
        <dbReference type="Proteomes" id="UP001157418"/>
    </source>
</evidence>
<dbReference type="InterPro" id="IPR024752">
    <property type="entry name" value="Myb/SANT-like_dom"/>
</dbReference>
<accession>A0AAU9PNZ2</accession>
<proteinExistence type="predicted"/>